<reference evidence="2" key="1">
    <citation type="submission" date="2018-05" db="EMBL/GenBank/DDBJ databases">
        <authorList>
            <person name="Lanie J.A."/>
            <person name="Ng W.-L."/>
            <person name="Kazmierczak K.M."/>
            <person name="Andrzejewski T.M."/>
            <person name="Davidsen T.M."/>
            <person name="Wayne K.J."/>
            <person name="Tettelin H."/>
            <person name="Glass J.I."/>
            <person name="Rusch D."/>
            <person name="Podicherti R."/>
            <person name="Tsui H.-C.T."/>
            <person name="Winkler M.E."/>
        </authorList>
    </citation>
    <scope>NUCLEOTIDE SEQUENCE</scope>
</reference>
<dbReference type="Pfam" id="PF01370">
    <property type="entry name" value="Epimerase"/>
    <property type="match status" value="1"/>
</dbReference>
<accession>A0A382PSA6</accession>
<dbReference type="InterPro" id="IPR036291">
    <property type="entry name" value="NAD(P)-bd_dom_sf"/>
</dbReference>
<evidence type="ECO:0000313" key="2">
    <source>
        <dbReference type="EMBL" id="SVC75670.1"/>
    </source>
</evidence>
<dbReference type="EMBL" id="UINC01109093">
    <property type="protein sequence ID" value="SVC75670.1"/>
    <property type="molecule type" value="Genomic_DNA"/>
</dbReference>
<evidence type="ECO:0000259" key="1">
    <source>
        <dbReference type="Pfam" id="PF01370"/>
    </source>
</evidence>
<feature type="non-terminal residue" evidence="2">
    <location>
        <position position="1"/>
    </location>
</feature>
<gene>
    <name evidence="2" type="ORF">METZ01_LOCUS328524</name>
</gene>
<feature type="domain" description="NAD-dependent epimerase/dehydratase" evidence="1">
    <location>
        <begin position="13"/>
        <end position="49"/>
    </location>
</feature>
<dbReference type="InterPro" id="IPR001509">
    <property type="entry name" value="Epimerase_deHydtase"/>
</dbReference>
<proteinExistence type="predicted"/>
<feature type="non-terminal residue" evidence="2">
    <location>
        <position position="63"/>
    </location>
</feature>
<organism evidence="2">
    <name type="scientific">marine metagenome</name>
    <dbReference type="NCBI Taxonomy" id="408172"/>
    <lineage>
        <taxon>unclassified sequences</taxon>
        <taxon>metagenomes</taxon>
        <taxon>ecological metagenomes</taxon>
    </lineage>
</organism>
<name>A0A382PSA6_9ZZZZ</name>
<protein>
    <recommendedName>
        <fullName evidence="1">NAD-dependent epimerase/dehydratase domain-containing protein</fullName>
    </recommendedName>
</protein>
<dbReference type="AlphaFoldDB" id="A0A382PSA6"/>
<sequence length="63" mass="7039">LEKLEKIFKNKTILITGHTGFKGSWLSLWLTRLGAKVIGLSDDIPTEPSNFDVNDISSLVEDH</sequence>
<dbReference type="Gene3D" id="3.40.50.720">
    <property type="entry name" value="NAD(P)-binding Rossmann-like Domain"/>
    <property type="match status" value="1"/>
</dbReference>
<dbReference type="SUPFAM" id="SSF51735">
    <property type="entry name" value="NAD(P)-binding Rossmann-fold domains"/>
    <property type="match status" value="1"/>
</dbReference>